<keyword evidence="2" id="KW-1185">Reference proteome</keyword>
<dbReference type="EMBL" id="BPLR01012673">
    <property type="protein sequence ID" value="GIY55783.1"/>
    <property type="molecule type" value="Genomic_DNA"/>
</dbReference>
<gene>
    <name evidence="1" type="ORF">CEXT_212911</name>
</gene>
<comment type="caution">
    <text evidence="1">The sequence shown here is derived from an EMBL/GenBank/DDBJ whole genome shotgun (WGS) entry which is preliminary data.</text>
</comment>
<sequence>MHGNDQRSIKTGEKRGWEEEYDENDYVYRGLHSKDSFRMVETFVIWREIELHLGSFRRKIIPEEFQLGFKIFSQILLCTCEMLIKELVL</sequence>
<protein>
    <submittedName>
        <fullName evidence="1">Uncharacterized protein</fullName>
    </submittedName>
</protein>
<organism evidence="1 2">
    <name type="scientific">Caerostris extrusa</name>
    <name type="common">Bark spider</name>
    <name type="synonym">Caerostris bankana</name>
    <dbReference type="NCBI Taxonomy" id="172846"/>
    <lineage>
        <taxon>Eukaryota</taxon>
        <taxon>Metazoa</taxon>
        <taxon>Ecdysozoa</taxon>
        <taxon>Arthropoda</taxon>
        <taxon>Chelicerata</taxon>
        <taxon>Arachnida</taxon>
        <taxon>Araneae</taxon>
        <taxon>Araneomorphae</taxon>
        <taxon>Entelegynae</taxon>
        <taxon>Araneoidea</taxon>
        <taxon>Araneidae</taxon>
        <taxon>Caerostris</taxon>
    </lineage>
</organism>
<evidence type="ECO:0000313" key="2">
    <source>
        <dbReference type="Proteomes" id="UP001054945"/>
    </source>
</evidence>
<reference evidence="1 2" key="1">
    <citation type="submission" date="2021-06" db="EMBL/GenBank/DDBJ databases">
        <title>Caerostris extrusa draft genome.</title>
        <authorList>
            <person name="Kono N."/>
            <person name="Arakawa K."/>
        </authorList>
    </citation>
    <scope>NUCLEOTIDE SEQUENCE [LARGE SCALE GENOMIC DNA]</scope>
</reference>
<accession>A0AAV4UDE1</accession>
<dbReference type="AlphaFoldDB" id="A0AAV4UDE1"/>
<proteinExistence type="predicted"/>
<evidence type="ECO:0000313" key="1">
    <source>
        <dbReference type="EMBL" id="GIY55783.1"/>
    </source>
</evidence>
<name>A0AAV4UDE1_CAEEX</name>
<dbReference type="Proteomes" id="UP001054945">
    <property type="component" value="Unassembled WGS sequence"/>
</dbReference>